<evidence type="ECO:0000256" key="9">
    <source>
        <dbReference type="ARBA" id="ARBA00038298"/>
    </source>
</evidence>
<protein>
    <recommendedName>
        <fullName evidence="11">Palmitoyltransferase</fullName>
        <ecNumber evidence="11">2.3.1.225</ecNumber>
    </recommendedName>
</protein>
<evidence type="ECO:0000313" key="14">
    <source>
        <dbReference type="EMBL" id="KAF2279655.1"/>
    </source>
</evidence>
<keyword evidence="3 11" id="KW-0812">Transmembrane</keyword>
<dbReference type="PROSITE" id="PS50216">
    <property type="entry name" value="DHHC"/>
    <property type="match status" value="1"/>
</dbReference>
<dbReference type="Pfam" id="PF01529">
    <property type="entry name" value="DHHC"/>
    <property type="match status" value="1"/>
</dbReference>
<keyword evidence="4 11" id="KW-1133">Transmembrane helix</keyword>
<evidence type="ECO:0000256" key="2">
    <source>
        <dbReference type="ARBA" id="ARBA00022679"/>
    </source>
</evidence>
<feature type="transmembrane region" description="Helical" evidence="11">
    <location>
        <begin position="67"/>
        <end position="90"/>
    </location>
</feature>
<gene>
    <name evidence="14" type="ORF">EI97DRAFT_392727</name>
</gene>
<feature type="region of interest" description="Disordered" evidence="12">
    <location>
        <begin position="345"/>
        <end position="364"/>
    </location>
</feature>
<reference evidence="14" key="1">
    <citation type="journal article" date="2020" name="Stud. Mycol.">
        <title>101 Dothideomycetes genomes: a test case for predicting lifestyles and emergence of pathogens.</title>
        <authorList>
            <person name="Haridas S."/>
            <person name="Albert R."/>
            <person name="Binder M."/>
            <person name="Bloem J."/>
            <person name="Labutti K."/>
            <person name="Salamov A."/>
            <person name="Andreopoulos B."/>
            <person name="Baker S."/>
            <person name="Barry K."/>
            <person name="Bills G."/>
            <person name="Bluhm B."/>
            <person name="Cannon C."/>
            <person name="Castanera R."/>
            <person name="Culley D."/>
            <person name="Daum C."/>
            <person name="Ezra D."/>
            <person name="Gonzalez J."/>
            <person name="Henrissat B."/>
            <person name="Kuo A."/>
            <person name="Liang C."/>
            <person name="Lipzen A."/>
            <person name="Lutzoni F."/>
            <person name="Magnuson J."/>
            <person name="Mondo S."/>
            <person name="Nolan M."/>
            <person name="Ohm R."/>
            <person name="Pangilinan J."/>
            <person name="Park H.-J."/>
            <person name="Ramirez L."/>
            <person name="Alfaro M."/>
            <person name="Sun H."/>
            <person name="Tritt A."/>
            <person name="Yoshinaga Y."/>
            <person name="Zwiers L.-H."/>
            <person name="Turgeon B."/>
            <person name="Goodwin S."/>
            <person name="Spatafora J."/>
            <person name="Crous P."/>
            <person name="Grigoriev I."/>
        </authorList>
    </citation>
    <scope>NUCLEOTIDE SEQUENCE</scope>
    <source>
        <strain evidence="14">CBS 379.55</strain>
    </source>
</reference>
<evidence type="ECO:0000313" key="15">
    <source>
        <dbReference type="Proteomes" id="UP000800097"/>
    </source>
</evidence>
<evidence type="ECO:0000256" key="7">
    <source>
        <dbReference type="ARBA" id="ARBA00023288"/>
    </source>
</evidence>
<feature type="transmembrane region" description="Helical" evidence="11">
    <location>
        <begin position="171"/>
        <end position="195"/>
    </location>
</feature>
<evidence type="ECO:0000256" key="4">
    <source>
        <dbReference type="ARBA" id="ARBA00022989"/>
    </source>
</evidence>
<evidence type="ECO:0000256" key="11">
    <source>
        <dbReference type="RuleBase" id="RU079119"/>
    </source>
</evidence>
<comment type="similarity">
    <text evidence="9">Belongs to the DHHC palmitoyltransferase family. PFA5 subfamily.</text>
</comment>
<feature type="compositionally biased region" description="Basic residues" evidence="12">
    <location>
        <begin position="350"/>
        <end position="364"/>
    </location>
</feature>
<evidence type="ECO:0000256" key="1">
    <source>
        <dbReference type="ARBA" id="ARBA00004141"/>
    </source>
</evidence>
<evidence type="ECO:0000256" key="12">
    <source>
        <dbReference type="SAM" id="MobiDB-lite"/>
    </source>
</evidence>
<feature type="transmembrane region" description="Helical" evidence="11">
    <location>
        <begin position="207"/>
        <end position="227"/>
    </location>
</feature>
<keyword evidence="2 11" id="KW-0808">Transferase</keyword>
<dbReference type="PANTHER" id="PTHR22883:SF23">
    <property type="entry name" value="PALMITOYLTRANSFERASE ZDHHC6"/>
    <property type="match status" value="1"/>
</dbReference>
<comment type="subcellular location">
    <subcellularLocation>
        <location evidence="1">Membrane</location>
        <topology evidence="1">Multi-pass membrane protein</topology>
    </subcellularLocation>
</comment>
<dbReference type="GO" id="GO:0016020">
    <property type="term" value="C:membrane"/>
    <property type="evidence" value="ECO:0007669"/>
    <property type="project" value="UniProtKB-SubCell"/>
</dbReference>
<keyword evidence="5 11" id="KW-0472">Membrane</keyword>
<evidence type="ECO:0000256" key="3">
    <source>
        <dbReference type="ARBA" id="ARBA00022692"/>
    </source>
</evidence>
<dbReference type="InterPro" id="IPR001594">
    <property type="entry name" value="Palmitoyltrfase_DHHC"/>
</dbReference>
<feature type="domain" description="Palmitoyltransferase DHHC" evidence="13">
    <location>
        <begin position="125"/>
        <end position="244"/>
    </location>
</feature>
<evidence type="ECO:0000256" key="8">
    <source>
        <dbReference type="ARBA" id="ARBA00023315"/>
    </source>
</evidence>
<dbReference type="AlphaFoldDB" id="A0A6A6JTR9"/>
<evidence type="ECO:0000256" key="10">
    <source>
        <dbReference type="ARBA" id="ARBA00048048"/>
    </source>
</evidence>
<sequence length="364" mass="41160">MAISEDGKKRLDRKVNQVSAVLLPLLEVGGIAYTSYVLVYLVCVQYLMKPSPGFGLEARNATGVTLIVIYCVILLGFAVTFLRLLQVIWVDPGLVSRGDPASEKKTAPMDYFDRFEAYICDHEGYPTWCWDCHNWKPDRAHHSSQLNRCVKRMDHFCPYAGGMIAERSHKFFVQFCFYGFLYTGYVLIVMAVFLAERAEKLDSTPGTWVAATALGGIFFLFAFGMFCTTCYNMALNYTTIEALQRDGTYNIAVLKTAAPSATIASAGKANIVYEFERPPLRSYVVLETERGQNPWDRGALRNVKDIMGESVWHWFSWKMSPCTAHNDPRGEYIWGPAVSRLIEEHGAASARRRRRRGSRRSSEA</sequence>
<dbReference type="GO" id="GO:0005783">
    <property type="term" value="C:endoplasmic reticulum"/>
    <property type="evidence" value="ECO:0007669"/>
    <property type="project" value="TreeGrafter"/>
</dbReference>
<accession>A0A6A6JTR9</accession>
<dbReference type="GeneID" id="54549441"/>
<organism evidence="14 15">
    <name type="scientific">Westerdykella ornata</name>
    <dbReference type="NCBI Taxonomy" id="318751"/>
    <lineage>
        <taxon>Eukaryota</taxon>
        <taxon>Fungi</taxon>
        <taxon>Dikarya</taxon>
        <taxon>Ascomycota</taxon>
        <taxon>Pezizomycotina</taxon>
        <taxon>Dothideomycetes</taxon>
        <taxon>Pleosporomycetidae</taxon>
        <taxon>Pleosporales</taxon>
        <taxon>Sporormiaceae</taxon>
        <taxon>Westerdykella</taxon>
    </lineage>
</organism>
<keyword evidence="8 11" id="KW-0012">Acyltransferase</keyword>
<proteinExistence type="inferred from homology"/>
<evidence type="ECO:0000256" key="5">
    <source>
        <dbReference type="ARBA" id="ARBA00023136"/>
    </source>
</evidence>
<dbReference type="PANTHER" id="PTHR22883">
    <property type="entry name" value="ZINC FINGER DHHC DOMAIN CONTAINING PROTEIN"/>
    <property type="match status" value="1"/>
</dbReference>
<dbReference type="EMBL" id="ML986486">
    <property type="protein sequence ID" value="KAF2279655.1"/>
    <property type="molecule type" value="Genomic_DNA"/>
</dbReference>
<comment type="domain">
    <text evidence="11">The DHHC domain is required for palmitoyltransferase activity.</text>
</comment>
<dbReference type="OrthoDB" id="331948at2759"/>
<dbReference type="Proteomes" id="UP000800097">
    <property type="component" value="Unassembled WGS sequence"/>
</dbReference>
<feature type="transmembrane region" description="Helical" evidence="11">
    <location>
        <begin position="21"/>
        <end position="47"/>
    </location>
</feature>
<evidence type="ECO:0000259" key="13">
    <source>
        <dbReference type="Pfam" id="PF01529"/>
    </source>
</evidence>
<evidence type="ECO:0000256" key="6">
    <source>
        <dbReference type="ARBA" id="ARBA00023139"/>
    </source>
</evidence>
<name>A0A6A6JTR9_WESOR</name>
<keyword evidence="6" id="KW-0564">Palmitate</keyword>
<dbReference type="GO" id="GO:0005794">
    <property type="term" value="C:Golgi apparatus"/>
    <property type="evidence" value="ECO:0007669"/>
    <property type="project" value="TreeGrafter"/>
</dbReference>
<dbReference type="InterPro" id="IPR039859">
    <property type="entry name" value="PFA4/ZDH16/20/ERF2-like"/>
</dbReference>
<dbReference type="RefSeq" id="XP_033657194.1">
    <property type="nucleotide sequence ID" value="XM_033796266.1"/>
</dbReference>
<comment type="catalytic activity">
    <reaction evidence="10 11">
        <text>L-cysteinyl-[protein] + hexadecanoyl-CoA = S-hexadecanoyl-L-cysteinyl-[protein] + CoA</text>
        <dbReference type="Rhea" id="RHEA:36683"/>
        <dbReference type="Rhea" id="RHEA-COMP:10131"/>
        <dbReference type="Rhea" id="RHEA-COMP:11032"/>
        <dbReference type="ChEBI" id="CHEBI:29950"/>
        <dbReference type="ChEBI" id="CHEBI:57287"/>
        <dbReference type="ChEBI" id="CHEBI:57379"/>
        <dbReference type="ChEBI" id="CHEBI:74151"/>
        <dbReference type="EC" id="2.3.1.225"/>
    </reaction>
</comment>
<dbReference type="GO" id="GO:0019706">
    <property type="term" value="F:protein-cysteine S-palmitoyltransferase activity"/>
    <property type="evidence" value="ECO:0007669"/>
    <property type="project" value="UniProtKB-EC"/>
</dbReference>
<dbReference type="GO" id="GO:0006612">
    <property type="term" value="P:protein targeting to membrane"/>
    <property type="evidence" value="ECO:0007669"/>
    <property type="project" value="TreeGrafter"/>
</dbReference>
<keyword evidence="15" id="KW-1185">Reference proteome</keyword>
<dbReference type="EC" id="2.3.1.225" evidence="11"/>
<keyword evidence="7" id="KW-0449">Lipoprotein</keyword>